<gene>
    <name evidence="5" type="ORF">L596_023474</name>
</gene>
<evidence type="ECO:0000313" key="6">
    <source>
        <dbReference type="Proteomes" id="UP000298663"/>
    </source>
</evidence>
<dbReference type="SUPFAM" id="SSF54695">
    <property type="entry name" value="POZ domain"/>
    <property type="match status" value="1"/>
</dbReference>
<feature type="compositionally biased region" description="Basic and acidic residues" evidence="3">
    <location>
        <begin position="143"/>
        <end position="168"/>
    </location>
</feature>
<dbReference type="SMART" id="SM00512">
    <property type="entry name" value="Skp1"/>
    <property type="match status" value="1"/>
</dbReference>
<dbReference type="OrthoDB" id="2342932at2759"/>
<reference evidence="5 6" key="2">
    <citation type="journal article" date="2019" name="G3 (Bethesda)">
        <title>Hybrid Assembly of the Genome of the Entomopathogenic Nematode Steinernema carpocapsae Identifies the X-Chromosome.</title>
        <authorList>
            <person name="Serra L."/>
            <person name="Macchietto M."/>
            <person name="Macias-Munoz A."/>
            <person name="McGill C.J."/>
            <person name="Rodriguez I.M."/>
            <person name="Rodriguez B."/>
            <person name="Murad R."/>
            <person name="Mortazavi A."/>
        </authorList>
    </citation>
    <scope>NUCLEOTIDE SEQUENCE [LARGE SCALE GENOMIC DNA]</scope>
    <source>
        <strain evidence="5 6">ALL</strain>
    </source>
</reference>
<dbReference type="InterPro" id="IPR001232">
    <property type="entry name" value="SKP1-like"/>
</dbReference>
<comment type="similarity">
    <text evidence="1">Belongs to the SKP1 family.</text>
</comment>
<evidence type="ECO:0000256" key="1">
    <source>
        <dbReference type="ARBA" id="ARBA00009993"/>
    </source>
</evidence>
<protein>
    <recommendedName>
        <fullName evidence="4">SKP1 component POZ domain-containing protein</fullName>
    </recommendedName>
</protein>
<feature type="region of interest" description="Disordered" evidence="3">
    <location>
        <begin position="130"/>
        <end position="176"/>
    </location>
</feature>
<dbReference type="Gene3D" id="3.30.710.10">
    <property type="entry name" value="Potassium Channel Kv1.1, Chain A"/>
    <property type="match status" value="1"/>
</dbReference>
<sequence length="176" mass="19951">MATESASTSSSSTPIKLTSSDGKTFELKQEFVKKANMLKQMLADLGYSEEERNYPDEGIPLPSVAGEALEKIVEWLTLHEAEEPKTDEYRQMHRFNRNVKKEDIALLDKCCPRPKLADVINAAYYLEMPTSSTLSSSTPPTTWREDRRADVHVARDSPEEGREEEGSRGRRRGRLC</sequence>
<keyword evidence="2" id="KW-0833">Ubl conjugation pathway</keyword>
<comment type="caution">
    <text evidence="5">The sequence shown here is derived from an EMBL/GenBank/DDBJ whole genome shotgun (WGS) entry which is preliminary data.</text>
</comment>
<keyword evidence="6" id="KW-1185">Reference proteome</keyword>
<evidence type="ECO:0000259" key="4">
    <source>
        <dbReference type="Pfam" id="PF03931"/>
    </source>
</evidence>
<name>A0A4U5MDT0_STECR</name>
<dbReference type="InterPro" id="IPR016073">
    <property type="entry name" value="Skp1_comp_POZ"/>
</dbReference>
<reference evidence="5 6" key="1">
    <citation type="journal article" date="2015" name="Genome Biol.">
        <title>Comparative genomics of Steinernema reveals deeply conserved gene regulatory networks.</title>
        <authorList>
            <person name="Dillman A.R."/>
            <person name="Macchietto M."/>
            <person name="Porter C.F."/>
            <person name="Rogers A."/>
            <person name="Williams B."/>
            <person name="Antoshechkin I."/>
            <person name="Lee M.M."/>
            <person name="Goodwin Z."/>
            <person name="Lu X."/>
            <person name="Lewis E.E."/>
            <person name="Goodrich-Blair H."/>
            <person name="Stock S.P."/>
            <person name="Adams B.J."/>
            <person name="Sternberg P.W."/>
            <person name="Mortazavi A."/>
        </authorList>
    </citation>
    <scope>NUCLEOTIDE SEQUENCE [LARGE SCALE GENOMIC DNA]</scope>
    <source>
        <strain evidence="5 6">ALL</strain>
    </source>
</reference>
<dbReference type="PANTHER" id="PTHR11165">
    <property type="entry name" value="SKP1"/>
    <property type="match status" value="1"/>
</dbReference>
<feature type="compositionally biased region" description="Low complexity" evidence="3">
    <location>
        <begin position="130"/>
        <end position="142"/>
    </location>
</feature>
<dbReference type="InterPro" id="IPR011333">
    <property type="entry name" value="SKP1/BTB/POZ_sf"/>
</dbReference>
<feature type="domain" description="SKP1 component POZ" evidence="4">
    <location>
        <begin position="15"/>
        <end position="80"/>
    </location>
</feature>
<evidence type="ECO:0000256" key="2">
    <source>
        <dbReference type="ARBA" id="ARBA00022786"/>
    </source>
</evidence>
<proteinExistence type="inferred from homology"/>
<dbReference type="GO" id="GO:0006511">
    <property type="term" value="P:ubiquitin-dependent protein catabolic process"/>
    <property type="evidence" value="ECO:0007669"/>
    <property type="project" value="InterPro"/>
</dbReference>
<organism evidence="5 6">
    <name type="scientific">Steinernema carpocapsae</name>
    <name type="common">Entomopathogenic nematode</name>
    <dbReference type="NCBI Taxonomy" id="34508"/>
    <lineage>
        <taxon>Eukaryota</taxon>
        <taxon>Metazoa</taxon>
        <taxon>Ecdysozoa</taxon>
        <taxon>Nematoda</taxon>
        <taxon>Chromadorea</taxon>
        <taxon>Rhabditida</taxon>
        <taxon>Tylenchina</taxon>
        <taxon>Panagrolaimomorpha</taxon>
        <taxon>Strongyloidoidea</taxon>
        <taxon>Steinernematidae</taxon>
        <taxon>Steinernema</taxon>
    </lineage>
</organism>
<dbReference type="Pfam" id="PF03931">
    <property type="entry name" value="Skp1_POZ"/>
    <property type="match status" value="1"/>
</dbReference>
<evidence type="ECO:0000256" key="3">
    <source>
        <dbReference type="SAM" id="MobiDB-lite"/>
    </source>
</evidence>
<evidence type="ECO:0000313" key="5">
    <source>
        <dbReference type="EMBL" id="TKR67298.1"/>
    </source>
</evidence>
<dbReference type="EMBL" id="AZBU02000008">
    <property type="protein sequence ID" value="TKR67298.1"/>
    <property type="molecule type" value="Genomic_DNA"/>
</dbReference>
<accession>A0A4U5MDT0</accession>
<dbReference type="AlphaFoldDB" id="A0A4U5MDT0"/>
<dbReference type="InterPro" id="IPR016897">
    <property type="entry name" value="SKP1"/>
</dbReference>
<dbReference type="STRING" id="34508.A0A4U5MDT0"/>
<dbReference type="Proteomes" id="UP000298663">
    <property type="component" value="Unassembled WGS sequence"/>
</dbReference>